<dbReference type="EMBL" id="CP034437">
    <property type="protein sequence ID" value="AZN42622.1"/>
    <property type="molecule type" value="Genomic_DNA"/>
</dbReference>
<evidence type="ECO:0000313" key="3">
    <source>
        <dbReference type="Proteomes" id="UP000272528"/>
    </source>
</evidence>
<dbReference type="KEGG" id="palb:EJC50_25220"/>
<evidence type="ECO:0000313" key="2">
    <source>
        <dbReference type="EMBL" id="AZN42622.1"/>
    </source>
</evidence>
<accession>A0A3S9AA48</accession>
<sequence length="122" mass="14163">MKATAGSRLEKRVGSIFIHVSDMKRAVDWYCRMFDLPYNEDYLEGRLSTVYTLHFEGTEILLDSNNGAAPGPQPLMFFKTDDIRQTLQFLKENEIVIHKEIIENNMVIFEDPDGNRMMAIQM</sequence>
<name>A0A3S9AA48_9BACL</name>
<dbReference type="Pfam" id="PF00903">
    <property type="entry name" value="Glyoxalase"/>
    <property type="match status" value="1"/>
</dbReference>
<dbReference type="OrthoDB" id="2354281at2"/>
<dbReference type="InterPro" id="IPR029068">
    <property type="entry name" value="Glyas_Bleomycin-R_OHBP_Dase"/>
</dbReference>
<organism evidence="2 3">
    <name type="scientific">Paenibacillus albus</name>
    <dbReference type="NCBI Taxonomy" id="2495582"/>
    <lineage>
        <taxon>Bacteria</taxon>
        <taxon>Bacillati</taxon>
        <taxon>Bacillota</taxon>
        <taxon>Bacilli</taxon>
        <taxon>Bacillales</taxon>
        <taxon>Paenibacillaceae</taxon>
        <taxon>Paenibacillus</taxon>
    </lineage>
</organism>
<dbReference type="Proteomes" id="UP000272528">
    <property type="component" value="Chromosome"/>
</dbReference>
<gene>
    <name evidence="2" type="ORF">EJC50_25220</name>
</gene>
<dbReference type="Gene3D" id="3.10.180.10">
    <property type="entry name" value="2,3-Dihydroxybiphenyl 1,2-Dioxygenase, domain 1"/>
    <property type="match status" value="1"/>
</dbReference>
<dbReference type="InterPro" id="IPR004360">
    <property type="entry name" value="Glyas_Fos-R_dOase_dom"/>
</dbReference>
<evidence type="ECO:0000259" key="1">
    <source>
        <dbReference type="Pfam" id="PF00903"/>
    </source>
</evidence>
<dbReference type="RefSeq" id="WP_126018510.1">
    <property type="nucleotide sequence ID" value="NZ_CP034437.1"/>
</dbReference>
<protein>
    <submittedName>
        <fullName evidence="2">VOC family protein</fullName>
    </submittedName>
</protein>
<reference evidence="3" key="1">
    <citation type="submission" date="2018-12" db="EMBL/GenBank/DDBJ databases">
        <title>Genome sequence of Peanibacillus sp.</title>
        <authorList>
            <person name="Subramani G."/>
            <person name="Srinivasan S."/>
            <person name="Kim M.K."/>
        </authorList>
    </citation>
    <scope>NUCLEOTIDE SEQUENCE [LARGE SCALE GENOMIC DNA]</scope>
    <source>
        <strain evidence="3">18JY67-1</strain>
    </source>
</reference>
<dbReference type="CDD" id="cd06587">
    <property type="entry name" value="VOC"/>
    <property type="match status" value="1"/>
</dbReference>
<keyword evidence="3" id="KW-1185">Reference proteome</keyword>
<feature type="domain" description="Glyoxalase/fosfomycin resistance/dioxygenase" evidence="1">
    <location>
        <begin position="13"/>
        <end position="117"/>
    </location>
</feature>
<proteinExistence type="predicted"/>
<dbReference type="AlphaFoldDB" id="A0A3S9AA48"/>
<dbReference type="SUPFAM" id="SSF54593">
    <property type="entry name" value="Glyoxalase/Bleomycin resistance protein/Dihydroxybiphenyl dioxygenase"/>
    <property type="match status" value="1"/>
</dbReference>